<evidence type="ECO:0000313" key="3">
    <source>
        <dbReference type="Proteomes" id="UP000607435"/>
    </source>
</evidence>
<keyword evidence="1" id="KW-0812">Transmembrane</keyword>
<keyword evidence="1" id="KW-1133">Transmembrane helix</keyword>
<proteinExistence type="predicted"/>
<name>A0ABR6Y489_9FLAO</name>
<organism evidence="2 3">
    <name type="scientific">Winogradskyella echinorum</name>
    <dbReference type="NCBI Taxonomy" id="538189"/>
    <lineage>
        <taxon>Bacteria</taxon>
        <taxon>Pseudomonadati</taxon>
        <taxon>Bacteroidota</taxon>
        <taxon>Flavobacteriia</taxon>
        <taxon>Flavobacteriales</taxon>
        <taxon>Flavobacteriaceae</taxon>
        <taxon>Winogradskyella</taxon>
    </lineage>
</organism>
<dbReference type="EMBL" id="JACOME010000002">
    <property type="protein sequence ID" value="MBC3847068.1"/>
    <property type="molecule type" value="Genomic_DNA"/>
</dbReference>
<sequence>MRIFKEEQRFNQLWLIILIIISTMMPIGIIIGTYIKNPKSFSSIELVLLIGLILFASGFIFLFKLSTRIDEKGIHYKFFPFHWSYKITAWHDINKAYIRKYDALSEYGGWGFKGGKLWNKSKGKAINVSGDIGIQLELKNGKKLLIGTQKKNEVESVLATYKTKINHDG</sequence>
<gene>
    <name evidence="2" type="ORF">H6H04_11800</name>
</gene>
<protein>
    <recommendedName>
        <fullName evidence="4">PH domain-containing protein</fullName>
    </recommendedName>
</protein>
<reference evidence="2 3" key="1">
    <citation type="submission" date="2020-08" db="EMBL/GenBank/DDBJ databases">
        <title>Winogradskyella ouciana sp. nov., isolated from the hadal seawater of the Mariana Trench.</title>
        <authorList>
            <person name="He X."/>
        </authorList>
    </citation>
    <scope>NUCLEOTIDE SEQUENCE [LARGE SCALE GENOMIC DNA]</scope>
    <source>
        <strain evidence="2 3">KCTC 22026</strain>
    </source>
</reference>
<comment type="caution">
    <text evidence="2">The sequence shown here is derived from an EMBL/GenBank/DDBJ whole genome shotgun (WGS) entry which is preliminary data.</text>
</comment>
<keyword evidence="1" id="KW-0472">Membrane</keyword>
<dbReference type="RefSeq" id="WP_186846159.1">
    <property type="nucleotide sequence ID" value="NZ_JACOME010000002.1"/>
</dbReference>
<feature type="transmembrane region" description="Helical" evidence="1">
    <location>
        <begin position="12"/>
        <end position="35"/>
    </location>
</feature>
<evidence type="ECO:0008006" key="4">
    <source>
        <dbReference type="Google" id="ProtNLM"/>
    </source>
</evidence>
<dbReference type="Proteomes" id="UP000607435">
    <property type="component" value="Unassembled WGS sequence"/>
</dbReference>
<evidence type="ECO:0000313" key="2">
    <source>
        <dbReference type="EMBL" id="MBC3847068.1"/>
    </source>
</evidence>
<feature type="transmembrane region" description="Helical" evidence="1">
    <location>
        <begin position="41"/>
        <end position="63"/>
    </location>
</feature>
<accession>A0ABR6Y489</accession>
<keyword evidence="3" id="KW-1185">Reference proteome</keyword>
<evidence type="ECO:0000256" key="1">
    <source>
        <dbReference type="SAM" id="Phobius"/>
    </source>
</evidence>